<accession>X0ZZ83</accession>
<dbReference type="EMBL" id="BART01009273">
    <property type="protein sequence ID" value="GAG65773.1"/>
    <property type="molecule type" value="Genomic_DNA"/>
</dbReference>
<proteinExistence type="predicted"/>
<gene>
    <name evidence="1" type="ORF">S01H4_20603</name>
</gene>
<protein>
    <recommendedName>
        <fullName evidence="2">OB domain-containing protein</fullName>
    </recommendedName>
</protein>
<dbReference type="AlphaFoldDB" id="X0ZZ83"/>
<dbReference type="InterPro" id="IPR036700">
    <property type="entry name" value="BOBF_sf"/>
</dbReference>
<name>X0ZZ83_9ZZZZ</name>
<organism evidence="1">
    <name type="scientific">marine sediment metagenome</name>
    <dbReference type="NCBI Taxonomy" id="412755"/>
    <lineage>
        <taxon>unclassified sequences</taxon>
        <taxon>metagenomes</taxon>
        <taxon>ecological metagenomes</taxon>
    </lineage>
</organism>
<evidence type="ECO:0008006" key="2">
    <source>
        <dbReference type="Google" id="ProtNLM"/>
    </source>
</evidence>
<dbReference type="SUPFAM" id="SSF101756">
    <property type="entry name" value="Hypothetical protein YgiW"/>
    <property type="match status" value="1"/>
</dbReference>
<reference evidence="1" key="1">
    <citation type="journal article" date="2014" name="Front. Microbiol.">
        <title>High frequency of phylogenetically diverse reductive dehalogenase-homologous genes in deep subseafloor sedimentary metagenomes.</title>
        <authorList>
            <person name="Kawai M."/>
            <person name="Futagami T."/>
            <person name="Toyoda A."/>
            <person name="Takaki Y."/>
            <person name="Nishi S."/>
            <person name="Hori S."/>
            <person name="Arai W."/>
            <person name="Tsubouchi T."/>
            <person name="Morono Y."/>
            <person name="Uchiyama I."/>
            <person name="Ito T."/>
            <person name="Fujiyama A."/>
            <person name="Inagaki F."/>
            <person name="Takami H."/>
        </authorList>
    </citation>
    <scope>NUCLEOTIDE SEQUENCE</scope>
    <source>
        <strain evidence="1">Expedition CK06-06</strain>
    </source>
</reference>
<sequence length="123" mass="14060">MMREPAIQRMINDIKNTDIRVQIMGYVKNVVENDYIILNDKTGDVKVDIKGVEFLHKKNDLINIIGELNIDTGGEKEIAAEKSFAVMIPSLNFSLNDIILNESFNKIIEIPFKLFFIKLCNSN</sequence>
<comment type="caution">
    <text evidence="1">The sequence shown here is derived from an EMBL/GenBank/DDBJ whole genome shotgun (WGS) entry which is preliminary data.</text>
</comment>
<evidence type="ECO:0000313" key="1">
    <source>
        <dbReference type="EMBL" id="GAG65773.1"/>
    </source>
</evidence>